<feature type="transmembrane region" description="Helical" evidence="3">
    <location>
        <begin position="261"/>
        <end position="282"/>
    </location>
</feature>
<feature type="transmembrane region" description="Helical" evidence="3">
    <location>
        <begin position="84"/>
        <end position="102"/>
    </location>
</feature>
<feature type="transmembrane region" description="Helical" evidence="3">
    <location>
        <begin position="52"/>
        <end position="72"/>
    </location>
</feature>
<dbReference type="Proteomes" id="UP001611580">
    <property type="component" value="Unassembled WGS sequence"/>
</dbReference>
<evidence type="ECO:0000313" key="5">
    <source>
        <dbReference type="EMBL" id="MFI2487746.1"/>
    </source>
</evidence>
<keyword evidence="3" id="KW-1133">Transmembrane helix</keyword>
<feature type="transmembrane region" description="Helical" evidence="3">
    <location>
        <begin position="171"/>
        <end position="190"/>
    </location>
</feature>
<name>A0ABW7XKB1_9MICO</name>
<feature type="domain" description="EamA" evidence="4">
    <location>
        <begin position="199"/>
        <end position="331"/>
    </location>
</feature>
<dbReference type="InterPro" id="IPR037185">
    <property type="entry name" value="EmrE-like"/>
</dbReference>
<protein>
    <submittedName>
        <fullName evidence="5">DMT family transporter</fullName>
    </submittedName>
</protein>
<feature type="transmembrane region" description="Helical" evidence="3">
    <location>
        <begin position="144"/>
        <end position="164"/>
    </location>
</feature>
<accession>A0ABW7XKB1</accession>
<dbReference type="PANTHER" id="PTHR12715">
    <property type="entry name" value="TRANSPORTER, DRUG/METABOLITE EXPORTER FAMILY"/>
    <property type="match status" value="1"/>
</dbReference>
<gene>
    <name evidence="5" type="ORF">ACH47X_12585</name>
</gene>
<sequence>MTNATADSRQTSPLAPGRVPGMSTAVTPSTATPPAPAATPPAQAAPPSTNRWLVPAAAAVTVVLWGSAFIGIRSAGFDYTPGALTLGRILVGTLALTVIAGLAGKLRLPRGRALVGVAVWGVLWFGLYNLALNAAERTLDAGTASLLVGLAPILIAVFAGISLGEGFPARLLAGIGIAFAGVAGIALATSSGASDVVSVLLGLAAAVVYAGSTILQKRLLPQVDSLTMTWLGCLAGTIACLPFAPVLLAEVAAAPASATLSVVYLGVFPTAIAFVTWGYALTRTTAGRLGAATYAAAPLAVLMSWALLGEVPTPVALVGGGLCLTGVLVATLRLR</sequence>
<comment type="caution">
    <text evidence="5">The sequence shown here is derived from an EMBL/GenBank/DDBJ whole genome shotgun (WGS) entry which is preliminary data.</text>
</comment>
<keyword evidence="3" id="KW-0812">Transmembrane</keyword>
<feature type="domain" description="EamA" evidence="4">
    <location>
        <begin position="58"/>
        <end position="186"/>
    </location>
</feature>
<dbReference type="RefSeq" id="WP_397404715.1">
    <property type="nucleotide sequence ID" value="NZ_JBIRYI010000007.1"/>
</dbReference>
<feature type="transmembrane region" description="Helical" evidence="3">
    <location>
        <begin position="114"/>
        <end position="132"/>
    </location>
</feature>
<dbReference type="InterPro" id="IPR052756">
    <property type="entry name" value="Alkyne_AA_exporter"/>
</dbReference>
<feature type="transmembrane region" description="Helical" evidence="3">
    <location>
        <begin position="227"/>
        <end position="249"/>
    </location>
</feature>
<feature type="compositionally biased region" description="Polar residues" evidence="2">
    <location>
        <begin position="1"/>
        <end position="13"/>
    </location>
</feature>
<dbReference type="PANTHER" id="PTHR12715:SF4">
    <property type="entry name" value="EAMA DOMAIN-CONTAINING PROTEIN"/>
    <property type="match status" value="1"/>
</dbReference>
<feature type="transmembrane region" description="Helical" evidence="3">
    <location>
        <begin position="314"/>
        <end position="334"/>
    </location>
</feature>
<dbReference type="Pfam" id="PF00892">
    <property type="entry name" value="EamA"/>
    <property type="match status" value="2"/>
</dbReference>
<feature type="region of interest" description="Disordered" evidence="2">
    <location>
        <begin position="1"/>
        <end position="47"/>
    </location>
</feature>
<keyword evidence="6" id="KW-1185">Reference proteome</keyword>
<proteinExistence type="inferred from homology"/>
<feature type="transmembrane region" description="Helical" evidence="3">
    <location>
        <begin position="289"/>
        <end position="308"/>
    </location>
</feature>
<feature type="transmembrane region" description="Helical" evidence="3">
    <location>
        <begin position="196"/>
        <end position="215"/>
    </location>
</feature>
<dbReference type="SUPFAM" id="SSF103481">
    <property type="entry name" value="Multidrug resistance efflux transporter EmrE"/>
    <property type="match status" value="2"/>
</dbReference>
<evidence type="ECO:0000259" key="4">
    <source>
        <dbReference type="Pfam" id="PF00892"/>
    </source>
</evidence>
<organism evidence="5 6">
    <name type="scientific">Promicromonospora kroppenstedtii</name>
    <dbReference type="NCBI Taxonomy" id="440482"/>
    <lineage>
        <taxon>Bacteria</taxon>
        <taxon>Bacillati</taxon>
        <taxon>Actinomycetota</taxon>
        <taxon>Actinomycetes</taxon>
        <taxon>Micrococcales</taxon>
        <taxon>Promicromonosporaceae</taxon>
        <taxon>Promicromonospora</taxon>
    </lineage>
</organism>
<comment type="similarity">
    <text evidence="1">Belongs to the EamA transporter family.</text>
</comment>
<reference evidence="5 6" key="1">
    <citation type="submission" date="2024-10" db="EMBL/GenBank/DDBJ databases">
        <title>The Natural Products Discovery Center: Release of the First 8490 Sequenced Strains for Exploring Actinobacteria Biosynthetic Diversity.</title>
        <authorList>
            <person name="Kalkreuter E."/>
            <person name="Kautsar S.A."/>
            <person name="Yang D."/>
            <person name="Bader C.D."/>
            <person name="Teijaro C.N."/>
            <person name="Fluegel L."/>
            <person name="Davis C.M."/>
            <person name="Simpson J.R."/>
            <person name="Lauterbach L."/>
            <person name="Steele A.D."/>
            <person name="Gui C."/>
            <person name="Meng S."/>
            <person name="Li G."/>
            <person name="Viehrig K."/>
            <person name="Ye F."/>
            <person name="Su P."/>
            <person name="Kiefer A.F."/>
            <person name="Nichols A."/>
            <person name="Cepeda A.J."/>
            <person name="Yan W."/>
            <person name="Fan B."/>
            <person name="Jiang Y."/>
            <person name="Adhikari A."/>
            <person name="Zheng C.-J."/>
            <person name="Schuster L."/>
            <person name="Cowan T.M."/>
            <person name="Smanski M.J."/>
            <person name="Chevrette M.G."/>
            <person name="De Carvalho L.P.S."/>
            <person name="Shen B."/>
        </authorList>
    </citation>
    <scope>NUCLEOTIDE SEQUENCE [LARGE SCALE GENOMIC DNA]</scope>
    <source>
        <strain evidence="5 6">NPDC019481</strain>
    </source>
</reference>
<evidence type="ECO:0000256" key="3">
    <source>
        <dbReference type="SAM" id="Phobius"/>
    </source>
</evidence>
<keyword evidence="3" id="KW-0472">Membrane</keyword>
<evidence type="ECO:0000256" key="2">
    <source>
        <dbReference type="SAM" id="MobiDB-lite"/>
    </source>
</evidence>
<evidence type="ECO:0000256" key="1">
    <source>
        <dbReference type="ARBA" id="ARBA00007362"/>
    </source>
</evidence>
<evidence type="ECO:0000313" key="6">
    <source>
        <dbReference type="Proteomes" id="UP001611580"/>
    </source>
</evidence>
<dbReference type="EMBL" id="JBIRYI010000007">
    <property type="protein sequence ID" value="MFI2487746.1"/>
    <property type="molecule type" value="Genomic_DNA"/>
</dbReference>
<dbReference type="InterPro" id="IPR000620">
    <property type="entry name" value="EamA_dom"/>
</dbReference>